<dbReference type="RefSeq" id="WP_263593456.1">
    <property type="nucleotide sequence ID" value="NZ_CP107020.1"/>
</dbReference>
<dbReference type="InterPro" id="IPR027417">
    <property type="entry name" value="P-loop_NTPase"/>
</dbReference>
<proteinExistence type="predicted"/>
<evidence type="ECO:0000313" key="3">
    <source>
        <dbReference type="EMBL" id="UYG16243.1"/>
    </source>
</evidence>
<dbReference type="Pfam" id="PF13191">
    <property type="entry name" value="AAA_16"/>
    <property type="match status" value="1"/>
</dbReference>
<reference evidence="3" key="1">
    <citation type="submission" date="2022-10" db="EMBL/GenBank/DDBJ databases">
        <title>Whole-Genome Sequencing of Brachybacterium huguangmaarense BRM-3, Isolated from Betula schmidtii.</title>
        <authorList>
            <person name="Haam D."/>
        </authorList>
    </citation>
    <scope>NUCLEOTIDE SEQUENCE</scope>
    <source>
        <strain evidence="3">BRM-3</strain>
    </source>
</reference>
<dbReference type="InterPro" id="IPR041664">
    <property type="entry name" value="AAA_16"/>
</dbReference>
<dbReference type="PANTHER" id="PTHR34301:SF8">
    <property type="entry name" value="ATPASE DOMAIN-CONTAINING PROTEIN"/>
    <property type="match status" value="1"/>
</dbReference>
<sequence length="380" mass="41213">MSSNLFRPSFGTYPHVLVGRDALLDEFEDTFDGLLDLTGLTVLLSGQRGMGKTVLLDAYARAARSAGWLVISDASSDGLLDRLSRDHLPRLLQVHAEQPRTKLTSGSVSPGPVGAGGGWDERYPAESTLRSQIAELTDALRPSGRGLVITVDEIQSAALEELHKLGEILQYARREDRMLAFAGAGLSTPIEELLDHPGATFLRRAEHHTIGPVSRPDVRTALAQTIADGHREIDVHALDRAADAAAGYPFMIQLVGYYTLKNAAPTGPVDAAAVDAGITAARRRLGRLVHATALRPLSDVDRTYLLAMAQDDRPSRTGEIAKRMGVTAQYAGEYRRRLIRDGIIEPAGHGKVRFTIPYTADHLREHAAHDALEDLADETS</sequence>
<dbReference type="PANTHER" id="PTHR34301">
    <property type="entry name" value="DNA-BINDING PROTEIN-RELATED"/>
    <property type="match status" value="1"/>
</dbReference>
<accession>A0ABY6G0P1</accession>
<name>A0ABY6G0P1_9MICO</name>
<protein>
    <submittedName>
        <fullName evidence="3">AAA family ATPase</fullName>
    </submittedName>
</protein>
<evidence type="ECO:0000256" key="1">
    <source>
        <dbReference type="SAM" id="MobiDB-lite"/>
    </source>
</evidence>
<organism evidence="3 4">
    <name type="scientific">Brachybacterium huguangmaarense</name>
    <dbReference type="NCBI Taxonomy" id="1652028"/>
    <lineage>
        <taxon>Bacteria</taxon>
        <taxon>Bacillati</taxon>
        <taxon>Actinomycetota</taxon>
        <taxon>Actinomycetes</taxon>
        <taxon>Micrococcales</taxon>
        <taxon>Dermabacteraceae</taxon>
        <taxon>Brachybacterium</taxon>
    </lineage>
</organism>
<gene>
    <name evidence="3" type="ORF">BRM3_11565</name>
</gene>
<feature type="domain" description="Orc1-like AAA ATPase" evidence="2">
    <location>
        <begin position="17"/>
        <end position="170"/>
    </location>
</feature>
<keyword evidence="4" id="KW-1185">Reference proteome</keyword>
<feature type="region of interest" description="Disordered" evidence="1">
    <location>
        <begin position="99"/>
        <end position="119"/>
    </location>
</feature>
<dbReference type="EMBL" id="CP107020">
    <property type="protein sequence ID" value="UYG16243.1"/>
    <property type="molecule type" value="Genomic_DNA"/>
</dbReference>
<dbReference type="Proteomes" id="UP001164305">
    <property type="component" value="Chromosome"/>
</dbReference>
<dbReference type="SUPFAM" id="SSF52540">
    <property type="entry name" value="P-loop containing nucleoside triphosphate hydrolases"/>
    <property type="match status" value="1"/>
</dbReference>
<dbReference type="Gene3D" id="3.40.50.300">
    <property type="entry name" value="P-loop containing nucleotide triphosphate hydrolases"/>
    <property type="match status" value="1"/>
</dbReference>
<evidence type="ECO:0000313" key="4">
    <source>
        <dbReference type="Proteomes" id="UP001164305"/>
    </source>
</evidence>
<evidence type="ECO:0000259" key="2">
    <source>
        <dbReference type="Pfam" id="PF13191"/>
    </source>
</evidence>